<keyword evidence="6 9" id="KW-1133">Transmembrane helix</keyword>
<accession>K2HD28</accession>
<evidence type="ECO:0000256" key="9">
    <source>
        <dbReference type="HAMAP-Rule" id="MF_00911"/>
    </source>
</evidence>
<evidence type="ECO:0000259" key="10">
    <source>
        <dbReference type="PROSITE" id="PS51779"/>
    </source>
</evidence>
<comment type="function">
    <text evidence="9">Essential cell division protein.</text>
</comment>
<dbReference type="GO" id="GO:0005886">
    <property type="term" value="C:plasma membrane"/>
    <property type="evidence" value="ECO:0007669"/>
    <property type="project" value="UniProtKB-SubCell"/>
</dbReference>
<dbReference type="PANTHER" id="PTHR35851">
    <property type="entry name" value="CELL DIVISION PROTEIN FTSQ"/>
    <property type="match status" value="1"/>
</dbReference>
<dbReference type="PATRIC" id="fig|1231392.3.peg.440"/>
<dbReference type="GO" id="GO:0090529">
    <property type="term" value="P:cell septum assembly"/>
    <property type="evidence" value="ECO:0007669"/>
    <property type="project" value="InterPro"/>
</dbReference>
<evidence type="ECO:0000256" key="6">
    <source>
        <dbReference type="ARBA" id="ARBA00022989"/>
    </source>
</evidence>
<keyword evidence="12" id="KW-1185">Reference proteome</keyword>
<feature type="domain" description="POTRA" evidence="10">
    <location>
        <begin position="76"/>
        <end position="144"/>
    </location>
</feature>
<keyword evidence="4 9" id="KW-0132">Cell division</keyword>
<evidence type="ECO:0000313" key="12">
    <source>
        <dbReference type="Proteomes" id="UP000006765"/>
    </source>
</evidence>
<dbReference type="Gene3D" id="3.40.50.11690">
    <property type="entry name" value="Cell division protein FtsQ/DivIB"/>
    <property type="match status" value="1"/>
</dbReference>
<keyword evidence="3 9" id="KW-0997">Cell inner membrane</keyword>
<comment type="similarity">
    <text evidence="9">Belongs to the FtsQ/DivIB family. FtsQ subfamily.</text>
</comment>
<evidence type="ECO:0000313" key="11">
    <source>
        <dbReference type="EMBL" id="EKE45348.1"/>
    </source>
</evidence>
<gene>
    <name evidence="9" type="primary">ftsQ</name>
    <name evidence="11" type="ORF">OCGS_0438</name>
</gene>
<dbReference type="GO" id="GO:0032153">
    <property type="term" value="C:cell division site"/>
    <property type="evidence" value="ECO:0007669"/>
    <property type="project" value="UniProtKB-UniRule"/>
</dbReference>
<dbReference type="InterPro" id="IPR026579">
    <property type="entry name" value="FtsQ"/>
</dbReference>
<dbReference type="InterPro" id="IPR005548">
    <property type="entry name" value="Cell_div_FtsQ/DivIB_C"/>
</dbReference>
<dbReference type="AlphaFoldDB" id="K2HD28"/>
<name>K2HD28_9RHOB</name>
<dbReference type="eggNOG" id="COG1589">
    <property type="taxonomic scope" value="Bacteria"/>
</dbReference>
<protein>
    <recommendedName>
        <fullName evidence="9">Cell division protein FtsQ</fullName>
    </recommendedName>
</protein>
<dbReference type="GO" id="GO:0043093">
    <property type="term" value="P:FtsZ-dependent cytokinesis"/>
    <property type="evidence" value="ECO:0007669"/>
    <property type="project" value="UniProtKB-UniRule"/>
</dbReference>
<keyword evidence="7 9" id="KW-0472">Membrane</keyword>
<proteinExistence type="inferred from homology"/>
<evidence type="ECO:0000256" key="7">
    <source>
        <dbReference type="ARBA" id="ARBA00023136"/>
    </source>
</evidence>
<keyword evidence="5 9" id="KW-0812">Transmembrane</keyword>
<dbReference type="PANTHER" id="PTHR35851:SF1">
    <property type="entry name" value="CELL DIVISION PROTEIN FTSQ"/>
    <property type="match status" value="1"/>
</dbReference>
<evidence type="ECO:0000256" key="3">
    <source>
        <dbReference type="ARBA" id="ARBA00022519"/>
    </source>
</evidence>
<evidence type="ECO:0000256" key="2">
    <source>
        <dbReference type="ARBA" id="ARBA00022475"/>
    </source>
</evidence>
<evidence type="ECO:0000256" key="1">
    <source>
        <dbReference type="ARBA" id="ARBA00004370"/>
    </source>
</evidence>
<comment type="caution">
    <text evidence="11">The sequence shown here is derived from an EMBL/GenBank/DDBJ whole genome shotgun (WGS) entry which is preliminary data.</text>
</comment>
<dbReference type="Pfam" id="PF03799">
    <property type="entry name" value="FtsQ_DivIB_C"/>
    <property type="match status" value="1"/>
</dbReference>
<evidence type="ECO:0000256" key="5">
    <source>
        <dbReference type="ARBA" id="ARBA00022692"/>
    </source>
</evidence>
<dbReference type="PROSITE" id="PS51779">
    <property type="entry name" value="POTRA"/>
    <property type="match status" value="1"/>
</dbReference>
<reference evidence="11 12" key="1">
    <citation type="journal article" date="2012" name="J. Bacteriol.">
        <title>Draft Genome Sequence of Oceaniovalibus guishaninsula JLT2003T.</title>
        <authorList>
            <person name="Tang K."/>
            <person name="Liu K."/>
            <person name="Jiao N."/>
        </authorList>
    </citation>
    <scope>NUCLEOTIDE SEQUENCE [LARGE SCALE GENOMIC DNA]</scope>
    <source>
        <strain evidence="11 12">JLT2003</strain>
    </source>
</reference>
<evidence type="ECO:0000256" key="8">
    <source>
        <dbReference type="ARBA" id="ARBA00023306"/>
    </source>
</evidence>
<keyword evidence="2 9" id="KW-1003">Cell membrane</keyword>
<dbReference type="EMBL" id="AMGO01000007">
    <property type="protein sequence ID" value="EKE45348.1"/>
    <property type="molecule type" value="Genomic_DNA"/>
</dbReference>
<dbReference type="RefSeq" id="WP_007425591.1">
    <property type="nucleotide sequence ID" value="NZ_AMGO01000007.1"/>
</dbReference>
<dbReference type="InterPro" id="IPR034746">
    <property type="entry name" value="POTRA"/>
</dbReference>
<evidence type="ECO:0000256" key="4">
    <source>
        <dbReference type="ARBA" id="ARBA00022618"/>
    </source>
</evidence>
<dbReference type="InterPro" id="IPR045335">
    <property type="entry name" value="FtsQ_C_sf"/>
</dbReference>
<comment type="subcellular location">
    <subcellularLocation>
        <location evidence="9">Cell inner membrane</location>
        <topology evidence="9">Single-pass type II membrane protein</topology>
    </subcellularLocation>
    <subcellularLocation>
        <location evidence="1">Membrane</location>
    </subcellularLocation>
    <text evidence="9">Localizes to the division septum.</text>
</comment>
<sequence>MRSLTAPRRDPAPSRLSYRLQRLALTPMVRVAVRRGLPLLALLLVLAVLLGDADRRAVLTDRIADLRMQIQQRDEFMVHEIRIDGASDLVAAEIGRALALDLPVSSFDLDLEALYDGVARLDAVSRTDLRVRPGGVLEVRVVQRVPAAIWRGPTGLHLLDADGARVALLPRRADRPELPLLAGEGAERAVPEALRILDAARPIAGRIRGLTRMGERRWDVVLDNGQRILLPRADPVPALERVVALDAARDLLDRDVAAVDMRNPARPTLRLGAATALRLRNIKLTELGVD</sequence>
<dbReference type="Proteomes" id="UP000006765">
    <property type="component" value="Unassembled WGS sequence"/>
</dbReference>
<organism evidence="11 12">
    <name type="scientific">Oceaniovalibus guishaninsula JLT2003</name>
    <dbReference type="NCBI Taxonomy" id="1231392"/>
    <lineage>
        <taxon>Bacteria</taxon>
        <taxon>Pseudomonadati</taxon>
        <taxon>Pseudomonadota</taxon>
        <taxon>Alphaproteobacteria</taxon>
        <taxon>Rhodobacterales</taxon>
        <taxon>Roseobacteraceae</taxon>
        <taxon>Oceaniovalibus</taxon>
    </lineage>
</organism>
<dbReference type="STRING" id="1231392.OCGS_0438"/>
<dbReference type="HAMAP" id="MF_00911">
    <property type="entry name" value="FtsQ_subfam"/>
    <property type="match status" value="1"/>
</dbReference>
<dbReference type="OrthoDB" id="9783091at2"/>
<keyword evidence="8 9" id="KW-0131">Cell cycle</keyword>